<accession>A0A517TTX4</accession>
<dbReference type="Proteomes" id="UP000317909">
    <property type="component" value="Chromosome"/>
</dbReference>
<gene>
    <name evidence="2" type="ORF">I41_09840</name>
</gene>
<proteinExistence type="predicted"/>
<name>A0A517TTX4_9BACT</name>
<protein>
    <submittedName>
        <fullName evidence="2">Uncharacterized protein</fullName>
    </submittedName>
</protein>
<reference evidence="2 3" key="1">
    <citation type="submission" date="2019-02" db="EMBL/GenBank/DDBJ databases">
        <title>Deep-cultivation of Planctomycetes and their phenomic and genomic characterization uncovers novel biology.</title>
        <authorList>
            <person name="Wiegand S."/>
            <person name="Jogler M."/>
            <person name="Boedeker C."/>
            <person name="Pinto D."/>
            <person name="Vollmers J."/>
            <person name="Rivas-Marin E."/>
            <person name="Kohn T."/>
            <person name="Peeters S.H."/>
            <person name="Heuer A."/>
            <person name="Rast P."/>
            <person name="Oberbeckmann S."/>
            <person name="Bunk B."/>
            <person name="Jeske O."/>
            <person name="Meyerdierks A."/>
            <person name="Storesund J.E."/>
            <person name="Kallscheuer N."/>
            <person name="Luecker S."/>
            <person name="Lage O.M."/>
            <person name="Pohl T."/>
            <person name="Merkel B.J."/>
            <person name="Hornburger P."/>
            <person name="Mueller R.-W."/>
            <person name="Bruemmer F."/>
            <person name="Labrenz M."/>
            <person name="Spormann A.M."/>
            <person name="Op den Camp H."/>
            <person name="Overmann J."/>
            <person name="Amann R."/>
            <person name="Jetten M.S.M."/>
            <person name="Mascher T."/>
            <person name="Medema M.H."/>
            <person name="Devos D.P."/>
            <person name="Kaster A.-K."/>
            <person name="Ovreas L."/>
            <person name="Rohde M."/>
            <person name="Galperin M.Y."/>
            <person name="Jogler C."/>
        </authorList>
    </citation>
    <scope>NUCLEOTIDE SEQUENCE [LARGE SCALE GENOMIC DNA]</scope>
    <source>
        <strain evidence="2 3">I41</strain>
    </source>
</reference>
<feature type="region of interest" description="Disordered" evidence="1">
    <location>
        <begin position="1"/>
        <end position="23"/>
    </location>
</feature>
<dbReference type="EMBL" id="CP036339">
    <property type="protein sequence ID" value="QDT71823.1"/>
    <property type="molecule type" value="Genomic_DNA"/>
</dbReference>
<evidence type="ECO:0000313" key="3">
    <source>
        <dbReference type="Proteomes" id="UP000317909"/>
    </source>
</evidence>
<keyword evidence="3" id="KW-1185">Reference proteome</keyword>
<sequence>MLLQADGRVSKGATPALSTRPTGAGVTVGVTALK</sequence>
<dbReference type="KEGG" id="llh:I41_09840"/>
<organism evidence="2 3">
    <name type="scientific">Lacipirellula limnantheis</name>
    <dbReference type="NCBI Taxonomy" id="2528024"/>
    <lineage>
        <taxon>Bacteria</taxon>
        <taxon>Pseudomonadati</taxon>
        <taxon>Planctomycetota</taxon>
        <taxon>Planctomycetia</taxon>
        <taxon>Pirellulales</taxon>
        <taxon>Lacipirellulaceae</taxon>
        <taxon>Lacipirellula</taxon>
    </lineage>
</organism>
<evidence type="ECO:0000256" key="1">
    <source>
        <dbReference type="SAM" id="MobiDB-lite"/>
    </source>
</evidence>
<dbReference type="AlphaFoldDB" id="A0A517TTX4"/>
<evidence type="ECO:0000313" key="2">
    <source>
        <dbReference type="EMBL" id="QDT71823.1"/>
    </source>
</evidence>